<protein>
    <submittedName>
        <fullName evidence="1">Uncharacterized protein</fullName>
    </submittedName>
</protein>
<reference evidence="1 2" key="1">
    <citation type="journal article" date="2019" name="Sci. Rep.">
        <title>Orb-weaving spider Araneus ventricosus genome elucidates the spidroin gene catalogue.</title>
        <authorList>
            <person name="Kono N."/>
            <person name="Nakamura H."/>
            <person name="Ohtoshi R."/>
            <person name="Moran D.A.P."/>
            <person name="Shinohara A."/>
            <person name="Yoshida Y."/>
            <person name="Fujiwara M."/>
            <person name="Mori M."/>
            <person name="Tomita M."/>
            <person name="Arakawa K."/>
        </authorList>
    </citation>
    <scope>NUCLEOTIDE SEQUENCE [LARGE SCALE GENOMIC DNA]</scope>
</reference>
<keyword evidence="2" id="KW-1185">Reference proteome</keyword>
<proteinExistence type="predicted"/>
<comment type="caution">
    <text evidence="1">The sequence shown here is derived from an EMBL/GenBank/DDBJ whole genome shotgun (WGS) entry which is preliminary data.</text>
</comment>
<dbReference type="InterPro" id="IPR036397">
    <property type="entry name" value="RNaseH_sf"/>
</dbReference>
<organism evidence="1 2">
    <name type="scientific">Araneus ventricosus</name>
    <name type="common">Orbweaver spider</name>
    <name type="synonym">Epeira ventricosa</name>
    <dbReference type="NCBI Taxonomy" id="182803"/>
    <lineage>
        <taxon>Eukaryota</taxon>
        <taxon>Metazoa</taxon>
        <taxon>Ecdysozoa</taxon>
        <taxon>Arthropoda</taxon>
        <taxon>Chelicerata</taxon>
        <taxon>Arachnida</taxon>
        <taxon>Araneae</taxon>
        <taxon>Araneomorphae</taxon>
        <taxon>Entelegynae</taxon>
        <taxon>Araneoidea</taxon>
        <taxon>Araneidae</taxon>
        <taxon>Araneus</taxon>
    </lineage>
</organism>
<dbReference type="EMBL" id="BGPR01000002">
    <property type="protein sequence ID" value="GBL72811.1"/>
    <property type="molecule type" value="Genomic_DNA"/>
</dbReference>
<evidence type="ECO:0000313" key="2">
    <source>
        <dbReference type="Proteomes" id="UP000499080"/>
    </source>
</evidence>
<name>A0A4Y1ZZ77_ARAVE</name>
<dbReference type="AlphaFoldDB" id="A0A4Y1ZZ77"/>
<dbReference type="OrthoDB" id="8060176at2759"/>
<sequence length="97" mass="11990">MKFRNVQYKTSHVNNLKSNTNARFKKMKKASKLMKHHPEERLKYAKNVMSWYDEWKQIIFSDEKKFKLDGPDGYKHYFYNMRKHRKNASDDRWKADQ</sequence>
<gene>
    <name evidence="1" type="ORF">AVEN_128018_1</name>
</gene>
<dbReference type="GO" id="GO:0003676">
    <property type="term" value="F:nucleic acid binding"/>
    <property type="evidence" value="ECO:0007669"/>
    <property type="project" value="InterPro"/>
</dbReference>
<evidence type="ECO:0000313" key="1">
    <source>
        <dbReference type="EMBL" id="GBL72811.1"/>
    </source>
</evidence>
<dbReference type="Gene3D" id="3.30.420.10">
    <property type="entry name" value="Ribonuclease H-like superfamily/Ribonuclease H"/>
    <property type="match status" value="1"/>
</dbReference>
<dbReference type="Proteomes" id="UP000499080">
    <property type="component" value="Unassembled WGS sequence"/>
</dbReference>
<accession>A0A4Y1ZZ77</accession>